<name>A0A8X7VGR5_BRACI</name>
<organism evidence="2 3">
    <name type="scientific">Brassica carinata</name>
    <name type="common">Ethiopian mustard</name>
    <name type="synonym">Abyssinian cabbage</name>
    <dbReference type="NCBI Taxonomy" id="52824"/>
    <lineage>
        <taxon>Eukaryota</taxon>
        <taxon>Viridiplantae</taxon>
        <taxon>Streptophyta</taxon>
        <taxon>Embryophyta</taxon>
        <taxon>Tracheophyta</taxon>
        <taxon>Spermatophyta</taxon>
        <taxon>Magnoliopsida</taxon>
        <taxon>eudicotyledons</taxon>
        <taxon>Gunneridae</taxon>
        <taxon>Pentapetalae</taxon>
        <taxon>rosids</taxon>
        <taxon>malvids</taxon>
        <taxon>Brassicales</taxon>
        <taxon>Brassicaceae</taxon>
        <taxon>Brassiceae</taxon>
        <taxon>Brassica</taxon>
    </lineage>
</organism>
<dbReference type="GO" id="GO:0006397">
    <property type="term" value="P:mRNA processing"/>
    <property type="evidence" value="ECO:0007669"/>
    <property type="project" value="InterPro"/>
</dbReference>
<reference evidence="2 3" key="1">
    <citation type="submission" date="2020-02" db="EMBL/GenBank/DDBJ databases">
        <authorList>
            <person name="Ma Q."/>
            <person name="Huang Y."/>
            <person name="Song X."/>
            <person name="Pei D."/>
        </authorList>
    </citation>
    <scope>NUCLEOTIDE SEQUENCE [LARGE SCALE GENOMIC DNA]</scope>
    <source>
        <strain evidence="2">Sxm20200214</strain>
        <tissue evidence="2">Leaf</tissue>
    </source>
</reference>
<keyword evidence="3" id="KW-1185">Reference proteome</keyword>
<dbReference type="OrthoDB" id="29024at2759"/>
<evidence type="ECO:0000313" key="3">
    <source>
        <dbReference type="Proteomes" id="UP000886595"/>
    </source>
</evidence>
<dbReference type="InterPro" id="IPR021726">
    <property type="entry name" value="THO_THOC2_N"/>
</dbReference>
<comment type="caution">
    <text evidence="2">The sequence shown here is derived from an EMBL/GenBank/DDBJ whole genome shotgun (WGS) entry which is preliminary data.</text>
</comment>
<sequence>MKVVRVYYLSALEPVRSSNGSSNQEGSAYEISRVHLKEVRLRVEEALRTCLLPSLQLIPANLAVGHEIWEVMSLLPYEVNLLMLVISYMVSEEKMMSGILCYWQARQVTKTLMTQESIGKDGGKTSSCKSHDGASDNCYSDVSDAFQIIADAQLEYDILEYVVIERLLQSGRAKLKDDGINLSDWLQSLASFWGHLCKKYPSMELRDLFQYLVNQLKRGQGIELVLLQVGTDPADCKV</sequence>
<feature type="domain" description="THO complex subunitTHOC2 N-terminal" evidence="1">
    <location>
        <begin position="137"/>
        <end position="190"/>
    </location>
</feature>
<proteinExistence type="predicted"/>
<dbReference type="PANTHER" id="PTHR21597:SF0">
    <property type="entry name" value="THO COMPLEX SUBUNIT 2"/>
    <property type="match status" value="1"/>
</dbReference>
<dbReference type="InterPro" id="IPR040007">
    <property type="entry name" value="Tho2"/>
</dbReference>
<protein>
    <recommendedName>
        <fullName evidence="1">THO complex subunitTHOC2 N-terminal domain-containing protein</fullName>
    </recommendedName>
</protein>
<dbReference type="GO" id="GO:0006406">
    <property type="term" value="P:mRNA export from nucleus"/>
    <property type="evidence" value="ECO:0007669"/>
    <property type="project" value="InterPro"/>
</dbReference>
<dbReference type="GO" id="GO:0003729">
    <property type="term" value="F:mRNA binding"/>
    <property type="evidence" value="ECO:0007669"/>
    <property type="project" value="TreeGrafter"/>
</dbReference>
<dbReference type="Proteomes" id="UP000886595">
    <property type="component" value="Unassembled WGS sequence"/>
</dbReference>
<evidence type="ECO:0000259" key="1">
    <source>
        <dbReference type="Pfam" id="PF11732"/>
    </source>
</evidence>
<dbReference type="EMBL" id="JAAMPC010000005">
    <property type="protein sequence ID" value="KAG2310991.1"/>
    <property type="molecule type" value="Genomic_DNA"/>
</dbReference>
<gene>
    <name evidence="2" type="ORF">Bca52824_022548</name>
</gene>
<dbReference type="PANTHER" id="PTHR21597">
    <property type="entry name" value="THO2 PROTEIN"/>
    <property type="match status" value="1"/>
</dbReference>
<dbReference type="GO" id="GO:0000445">
    <property type="term" value="C:THO complex part of transcription export complex"/>
    <property type="evidence" value="ECO:0007669"/>
    <property type="project" value="TreeGrafter"/>
</dbReference>
<evidence type="ECO:0000313" key="2">
    <source>
        <dbReference type="EMBL" id="KAG2310991.1"/>
    </source>
</evidence>
<dbReference type="AlphaFoldDB" id="A0A8X7VGR5"/>
<dbReference type="Pfam" id="PF11732">
    <property type="entry name" value="Thoc2"/>
    <property type="match status" value="1"/>
</dbReference>
<accession>A0A8X7VGR5</accession>